<reference evidence="2" key="1">
    <citation type="journal article" date="2019" name="Int. J. Syst. Evol. Microbiol.">
        <title>The Global Catalogue of Microorganisms (GCM) 10K type strain sequencing project: providing services to taxonomists for standard genome sequencing and annotation.</title>
        <authorList>
            <consortium name="The Broad Institute Genomics Platform"/>
            <consortium name="The Broad Institute Genome Sequencing Center for Infectious Disease"/>
            <person name="Wu L."/>
            <person name="Ma J."/>
        </authorList>
    </citation>
    <scope>NUCLEOTIDE SEQUENCE [LARGE SCALE GENOMIC DNA]</scope>
    <source>
        <strain evidence="2">CECT 7706</strain>
    </source>
</reference>
<dbReference type="Proteomes" id="UP001236663">
    <property type="component" value="Unassembled WGS sequence"/>
</dbReference>
<keyword evidence="2" id="KW-1185">Reference proteome</keyword>
<evidence type="ECO:0000313" key="2">
    <source>
        <dbReference type="Proteomes" id="UP001236663"/>
    </source>
</evidence>
<accession>A0ABT8C865</accession>
<dbReference type="RefSeq" id="WP_163386480.1">
    <property type="nucleotide sequence ID" value="NZ_JAUFQS010000012.1"/>
</dbReference>
<dbReference type="EMBL" id="JAUFQS010000012">
    <property type="protein sequence ID" value="MDN3688715.1"/>
    <property type="molecule type" value="Genomic_DNA"/>
</dbReference>
<sequence>MKYFQNPVPFFSCIFALLAFSCQQEKKEDTPSFSLEIIDSIRVEYAGLLDLMDADPARKRVLLHDRQRGIILLTDFEGNHVLKLDKQGDDKGSYGGYLWSPARIKDNDHISLVSHMGFFEFDAEGKLASHRKFQEDVPFFGGRAAADSELMEHEGIFYQKGLVARGQYNKTQDEYYDQFQLLVKFDPEKGSAERIIHLEEESPFRTSGKAFEIPEMSPSFTILEDKLLVIAGTDPHLNVYDIKAPHRLLERKPIAYPDYNAGQGIERTRADPKSIAYDESAGRTHTLKVYKDYLLSSFSPGYDFADRERYLTIDNREDYSAFREAIADKYPPALFLMDHQGEGIQKLSLPESLDHRQFLVRDGYLWWLSRFNSEVEEDFVKIYKVEITEME</sequence>
<name>A0ABT8C865_9BACT</name>
<evidence type="ECO:0000313" key="1">
    <source>
        <dbReference type="EMBL" id="MDN3688715.1"/>
    </source>
</evidence>
<dbReference type="PROSITE" id="PS51257">
    <property type="entry name" value="PROKAR_LIPOPROTEIN"/>
    <property type="match status" value="1"/>
</dbReference>
<gene>
    <name evidence="1" type="ORF">QWZ15_12810</name>
</gene>
<evidence type="ECO:0008006" key="3">
    <source>
        <dbReference type="Google" id="ProtNLM"/>
    </source>
</evidence>
<organism evidence="1 2">
    <name type="scientific">Cyclobacterium jeungdonense</name>
    <dbReference type="NCBI Taxonomy" id="708087"/>
    <lineage>
        <taxon>Bacteria</taxon>
        <taxon>Pseudomonadati</taxon>
        <taxon>Bacteroidota</taxon>
        <taxon>Cytophagia</taxon>
        <taxon>Cytophagales</taxon>
        <taxon>Cyclobacteriaceae</taxon>
        <taxon>Cyclobacterium</taxon>
    </lineage>
</organism>
<proteinExistence type="predicted"/>
<protein>
    <recommendedName>
        <fullName evidence="3">DUF4221 domain-containing protein</fullName>
    </recommendedName>
</protein>
<comment type="caution">
    <text evidence="1">The sequence shown here is derived from an EMBL/GenBank/DDBJ whole genome shotgun (WGS) entry which is preliminary data.</text>
</comment>